<reference evidence="6" key="1">
    <citation type="journal article" date="2014" name="Int. J. Syst. Evol. Microbiol.">
        <title>Complete genome sequence of Corynebacterium casei LMG S-19264T (=DSM 44701T), isolated from a smear-ripened cheese.</title>
        <authorList>
            <consortium name="US DOE Joint Genome Institute (JGI-PGF)"/>
            <person name="Walter F."/>
            <person name="Albersmeier A."/>
            <person name="Kalinowski J."/>
            <person name="Ruckert C."/>
        </authorList>
    </citation>
    <scope>NUCLEOTIDE SEQUENCE</scope>
    <source>
        <strain evidence="6">CGMCC 1.16134</strain>
    </source>
</reference>
<keyword evidence="4" id="KW-1133">Transmembrane helix</keyword>
<feature type="transmembrane region" description="Helical" evidence="4">
    <location>
        <begin position="294"/>
        <end position="316"/>
    </location>
</feature>
<keyword evidence="4" id="KW-0812">Transmembrane</keyword>
<feature type="domain" description="HTH araC/xylS-type" evidence="5">
    <location>
        <begin position="634"/>
        <end position="732"/>
    </location>
</feature>
<organism evidence="6 7">
    <name type="scientific">Paenibacillus albidus</name>
    <dbReference type="NCBI Taxonomy" id="2041023"/>
    <lineage>
        <taxon>Bacteria</taxon>
        <taxon>Bacillati</taxon>
        <taxon>Bacillota</taxon>
        <taxon>Bacilli</taxon>
        <taxon>Bacillales</taxon>
        <taxon>Paenibacillaceae</taxon>
        <taxon>Paenibacillus</taxon>
    </lineage>
</organism>
<keyword evidence="7" id="KW-1185">Reference proteome</keyword>
<dbReference type="Pfam" id="PF12833">
    <property type="entry name" value="HTH_18"/>
    <property type="match status" value="1"/>
</dbReference>
<sequence>MKKIERLRYIRLKLDSLFLQLVAGFLCIIVLLASLTYYAVSVSKDNIRQEIVKYNTLMLHNTMENYENHLEMIKKQMVLFYYSEPVQRLQREPHYSTYPEVIKDIQSWVTNPYLYIDNIIFYSRQHNFVLEKGTSTIPDTMFNVFMRSNKYPIEFWNQQFEGAYSNRVFPAESFFSNSFPDRKGELGEYIPIIFKINNNQDFYMAVFLDAGKMYEAFHQTIEEDLIIYNAMGETMFKRSSSDPFIPLNNLKQHGGNDFILDHKYHFYTTGTGSGMTYIHRLPVEQLTSQTRLNFTMVAVIVAVIFFSILISFFLAARINNPLKKLIHSMRSTNDDKPYRSKIPEFEMISGQLNDKDKILKQWAFFNYLKDIRSHESDIAKLKFSDKSFVFLLFHVLEKKHASWVHGSFQSWLYYIKVFIEVKLNRTFQEALTIQIEHNQILSMVFIDEVEDLQDLLSNMKSVFDHDLDSGTITIAMTSKFNHFNQVPEAYKQVHERIGNRRLIDETEIVDSFSVRPVVCGFTKEQDKAFQANMKEGNLEDLMLLMERFFAKWSSQAVSAAAWMRFADAVVDRIRQATPSDIISPRTLNEILENSEEKIRECVTTKELEILLLQWLKKISEVIQEKKEKKDGITSFVMEYINENLADEIYLDTLAEKLNISSGYLSTYFKEKTGINMVEYINEVRIREATVLLVESQLKILEVAETVGYRNITSFNRMFKKYTGLTPNDYRRSRVSHSDNTG</sequence>
<gene>
    <name evidence="6" type="ORF">GCM10010912_03620</name>
</gene>
<dbReference type="SMART" id="SM00342">
    <property type="entry name" value="HTH_ARAC"/>
    <property type="match status" value="1"/>
</dbReference>
<dbReference type="PANTHER" id="PTHR43280:SF28">
    <property type="entry name" value="HTH-TYPE TRANSCRIPTIONAL ACTIVATOR RHAS"/>
    <property type="match status" value="1"/>
</dbReference>
<dbReference type="GO" id="GO:0003700">
    <property type="term" value="F:DNA-binding transcription factor activity"/>
    <property type="evidence" value="ECO:0007669"/>
    <property type="project" value="InterPro"/>
</dbReference>
<protein>
    <recommendedName>
        <fullName evidence="5">HTH araC/xylS-type domain-containing protein</fullName>
    </recommendedName>
</protein>
<evidence type="ECO:0000313" key="6">
    <source>
        <dbReference type="EMBL" id="GGF61720.1"/>
    </source>
</evidence>
<evidence type="ECO:0000256" key="3">
    <source>
        <dbReference type="ARBA" id="ARBA00023163"/>
    </source>
</evidence>
<keyword evidence="4" id="KW-0472">Membrane</keyword>
<keyword evidence="3" id="KW-0804">Transcription</keyword>
<dbReference type="InterPro" id="IPR018060">
    <property type="entry name" value="HTH_AraC"/>
</dbReference>
<dbReference type="AlphaFoldDB" id="A0A917BYC4"/>
<keyword evidence="1" id="KW-0805">Transcription regulation</keyword>
<dbReference type="Proteomes" id="UP000637643">
    <property type="component" value="Unassembled WGS sequence"/>
</dbReference>
<comment type="caution">
    <text evidence="6">The sequence shown here is derived from an EMBL/GenBank/DDBJ whole genome shotgun (WGS) entry which is preliminary data.</text>
</comment>
<dbReference type="RefSeq" id="WP_189021912.1">
    <property type="nucleotide sequence ID" value="NZ_BMKR01000002.1"/>
</dbReference>
<name>A0A917BYC4_9BACL</name>
<evidence type="ECO:0000256" key="1">
    <source>
        <dbReference type="ARBA" id="ARBA00023015"/>
    </source>
</evidence>
<dbReference type="InterPro" id="IPR020449">
    <property type="entry name" value="Tscrpt_reg_AraC-type_HTH"/>
</dbReference>
<dbReference type="PRINTS" id="PR00032">
    <property type="entry name" value="HTHARAC"/>
</dbReference>
<feature type="transmembrane region" description="Helical" evidence="4">
    <location>
        <begin position="21"/>
        <end position="40"/>
    </location>
</feature>
<keyword evidence="2" id="KW-0238">DNA-binding</keyword>
<dbReference type="PROSITE" id="PS00041">
    <property type="entry name" value="HTH_ARAC_FAMILY_1"/>
    <property type="match status" value="1"/>
</dbReference>
<dbReference type="InterPro" id="IPR009057">
    <property type="entry name" value="Homeodomain-like_sf"/>
</dbReference>
<dbReference type="PROSITE" id="PS01124">
    <property type="entry name" value="HTH_ARAC_FAMILY_2"/>
    <property type="match status" value="1"/>
</dbReference>
<dbReference type="PANTHER" id="PTHR43280">
    <property type="entry name" value="ARAC-FAMILY TRANSCRIPTIONAL REGULATOR"/>
    <property type="match status" value="1"/>
</dbReference>
<evidence type="ECO:0000259" key="5">
    <source>
        <dbReference type="PROSITE" id="PS01124"/>
    </source>
</evidence>
<dbReference type="GO" id="GO:0043565">
    <property type="term" value="F:sequence-specific DNA binding"/>
    <property type="evidence" value="ECO:0007669"/>
    <property type="project" value="InterPro"/>
</dbReference>
<evidence type="ECO:0000256" key="4">
    <source>
        <dbReference type="SAM" id="Phobius"/>
    </source>
</evidence>
<accession>A0A917BYC4</accession>
<evidence type="ECO:0000256" key="2">
    <source>
        <dbReference type="ARBA" id="ARBA00023125"/>
    </source>
</evidence>
<reference evidence="6" key="2">
    <citation type="submission" date="2020-09" db="EMBL/GenBank/DDBJ databases">
        <authorList>
            <person name="Sun Q."/>
            <person name="Zhou Y."/>
        </authorList>
    </citation>
    <scope>NUCLEOTIDE SEQUENCE</scope>
    <source>
        <strain evidence="6">CGMCC 1.16134</strain>
    </source>
</reference>
<dbReference type="Gene3D" id="1.10.10.60">
    <property type="entry name" value="Homeodomain-like"/>
    <property type="match status" value="2"/>
</dbReference>
<dbReference type="EMBL" id="BMKR01000002">
    <property type="protein sequence ID" value="GGF61720.1"/>
    <property type="molecule type" value="Genomic_DNA"/>
</dbReference>
<proteinExistence type="predicted"/>
<dbReference type="SUPFAM" id="SSF46689">
    <property type="entry name" value="Homeodomain-like"/>
    <property type="match status" value="2"/>
</dbReference>
<evidence type="ECO:0000313" key="7">
    <source>
        <dbReference type="Proteomes" id="UP000637643"/>
    </source>
</evidence>
<dbReference type="InterPro" id="IPR018062">
    <property type="entry name" value="HTH_AraC-typ_CS"/>
</dbReference>